<dbReference type="GO" id="GO:0046872">
    <property type="term" value="F:metal ion binding"/>
    <property type="evidence" value="ECO:0007669"/>
    <property type="project" value="UniProtKB-KW"/>
</dbReference>
<dbReference type="Pfam" id="PF05681">
    <property type="entry name" value="Fumerase"/>
    <property type="match status" value="1"/>
</dbReference>
<keyword evidence="2" id="KW-0004">4Fe-4S</keyword>
<dbReference type="STRING" id="1134406.ADN00_17375"/>
<evidence type="ECO:0000313" key="8">
    <source>
        <dbReference type="EMBL" id="KPL71454.1"/>
    </source>
</evidence>
<feature type="domain" description="Fe-S hydro-lyase tartrate dehydratase alpha-type catalytic" evidence="7">
    <location>
        <begin position="7"/>
        <end position="280"/>
    </location>
</feature>
<evidence type="ECO:0000256" key="5">
    <source>
        <dbReference type="ARBA" id="ARBA00023014"/>
    </source>
</evidence>
<dbReference type="PANTHER" id="PTHR43351">
    <property type="entry name" value="L(+)-TARTRATE DEHYDRATASE SUBUNIT BETA"/>
    <property type="match status" value="1"/>
</dbReference>
<dbReference type="InterPro" id="IPR004646">
    <property type="entry name" value="Fe-S_hydro-lyase_TtdA-typ_cat"/>
</dbReference>
<protein>
    <submittedName>
        <fullName evidence="8">Fumarate hydratase</fullName>
    </submittedName>
</protein>
<evidence type="ECO:0000256" key="1">
    <source>
        <dbReference type="ARBA" id="ARBA00008876"/>
    </source>
</evidence>
<dbReference type="NCBIfam" id="TIGR00722">
    <property type="entry name" value="ttdA_fumA_fumB"/>
    <property type="match status" value="1"/>
</dbReference>
<gene>
    <name evidence="8" type="ORF">ADN00_17375</name>
</gene>
<dbReference type="Proteomes" id="UP000050417">
    <property type="component" value="Unassembled WGS sequence"/>
</dbReference>
<dbReference type="EMBL" id="LGCL01000041">
    <property type="protein sequence ID" value="KPL71454.1"/>
    <property type="molecule type" value="Genomic_DNA"/>
</dbReference>
<comment type="caution">
    <text evidence="8">The sequence shown here is derived from an EMBL/GenBank/DDBJ whole genome shotgun (WGS) entry which is preliminary data.</text>
</comment>
<keyword evidence="5" id="KW-0411">Iron-sulfur</keyword>
<dbReference type="AlphaFoldDB" id="A0A0P6XQ34"/>
<keyword evidence="9" id="KW-1185">Reference proteome</keyword>
<organism evidence="8 9">
    <name type="scientific">Ornatilinea apprima</name>
    <dbReference type="NCBI Taxonomy" id="1134406"/>
    <lineage>
        <taxon>Bacteria</taxon>
        <taxon>Bacillati</taxon>
        <taxon>Chloroflexota</taxon>
        <taxon>Anaerolineae</taxon>
        <taxon>Anaerolineales</taxon>
        <taxon>Anaerolineaceae</taxon>
        <taxon>Ornatilinea</taxon>
    </lineage>
</organism>
<evidence type="ECO:0000313" key="9">
    <source>
        <dbReference type="Proteomes" id="UP000050417"/>
    </source>
</evidence>
<reference evidence="8 9" key="1">
    <citation type="submission" date="2015-07" db="EMBL/GenBank/DDBJ databases">
        <title>Genome sequence of Ornatilinea apprima DSM 23815.</title>
        <authorList>
            <person name="Hemp J."/>
            <person name="Ward L.M."/>
            <person name="Pace L.A."/>
            <person name="Fischer W.W."/>
        </authorList>
    </citation>
    <scope>NUCLEOTIDE SEQUENCE [LARGE SCALE GENOMIC DNA]</scope>
    <source>
        <strain evidence="8 9">P3M-1</strain>
    </source>
</reference>
<dbReference type="PATRIC" id="fig|1134406.4.peg.539"/>
<evidence type="ECO:0000256" key="6">
    <source>
        <dbReference type="ARBA" id="ARBA00023239"/>
    </source>
</evidence>
<evidence type="ECO:0000256" key="2">
    <source>
        <dbReference type="ARBA" id="ARBA00022485"/>
    </source>
</evidence>
<sequence length="290" mass="31412">MADLQDSLVELVRRASVELPEDVRSALKTAAQREAEGSPARMVLGTLLANARLAQERSLPICQDTGTPIFYVSYPLGWSTRELRGQIRAAVAEATRRGFLRPNAVDTLSGLNSGNNLGGDDFPLIHFEESDQAALVIDLLLKGGGCENVGAQYQLPNEQIGAGRDLEGVRRAVLHAVQQAQGLGCAPGVLGVVIGGDRASAYAASKRLFLRRLDDHHPNPDLAALEEQLTAQANQLQIGPMGFGGRVTVLTTKIDSLSRLPASFFVTVSYMCWACRRKRMRLEADEVSYE</sequence>
<evidence type="ECO:0000256" key="3">
    <source>
        <dbReference type="ARBA" id="ARBA00022723"/>
    </source>
</evidence>
<name>A0A0P6XQ34_9CHLR</name>
<dbReference type="PANTHER" id="PTHR43351:SF2">
    <property type="entry name" value="L(+)-TARTRATE DEHYDRATASE SUBUNIT BETA-RELATED"/>
    <property type="match status" value="1"/>
</dbReference>
<evidence type="ECO:0000259" key="7">
    <source>
        <dbReference type="Pfam" id="PF05681"/>
    </source>
</evidence>
<comment type="similarity">
    <text evidence="1">Belongs to the class-I fumarase family.</text>
</comment>
<accession>A0A0P6XQ34</accession>
<keyword evidence="3" id="KW-0479">Metal-binding</keyword>
<keyword evidence="4" id="KW-0408">Iron</keyword>
<evidence type="ECO:0000256" key="4">
    <source>
        <dbReference type="ARBA" id="ARBA00023004"/>
    </source>
</evidence>
<proteinExistence type="inferred from homology"/>
<dbReference type="GO" id="GO:0051539">
    <property type="term" value="F:4 iron, 4 sulfur cluster binding"/>
    <property type="evidence" value="ECO:0007669"/>
    <property type="project" value="UniProtKB-KW"/>
</dbReference>
<dbReference type="GO" id="GO:0016829">
    <property type="term" value="F:lyase activity"/>
    <property type="evidence" value="ECO:0007669"/>
    <property type="project" value="UniProtKB-KW"/>
</dbReference>
<keyword evidence="6" id="KW-0456">Lyase</keyword>